<evidence type="ECO:0000313" key="13">
    <source>
        <dbReference type="Proteomes" id="UP000191040"/>
    </source>
</evidence>
<dbReference type="GO" id="GO:0009061">
    <property type="term" value="P:anaerobic respiration"/>
    <property type="evidence" value="ECO:0007669"/>
    <property type="project" value="TreeGrafter"/>
</dbReference>
<dbReference type="InterPro" id="IPR038262">
    <property type="entry name" value="Nitr_red_bet_C_sf"/>
</dbReference>
<comment type="cofactor">
    <cofactor evidence="2">
        <name>[4Fe-4S] cluster</name>
        <dbReference type="ChEBI" id="CHEBI:49883"/>
    </cofactor>
</comment>
<dbReference type="CDD" id="cd10557">
    <property type="entry name" value="NarH_beta-like"/>
    <property type="match status" value="1"/>
</dbReference>
<dbReference type="FunFam" id="3.30.70.20:FF:000043">
    <property type="entry name" value="Respiratory nitrate reductase beta subunit"/>
    <property type="match status" value="1"/>
</dbReference>
<dbReference type="GO" id="GO:0051539">
    <property type="term" value="F:4 iron, 4 sulfur cluster binding"/>
    <property type="evidence" value="ECO:0007669"/>
    <property type="project" value="UniProtKB-KW"/>
</dbReference>
<dbReference type="RefSeq" id="WP_078698785.1">
    <property type="nucleotide sequence ID" value="NZ_LT796768.1"/>
</dbReference>
<reference evidence="13" key="1">
    <citation type="submission" date="2017-02" db="EMBL/GenBank/DDBJ databases">
        <authorList>
            <person name="Varghese N."/>
            <person name="Submissions S."/>
        </authorList>
    </citation>
    <scope>NUCLEOTIDE SEQUENCE [LARGE SCALE GENOMIC DNA]</scope>
    <source>
        <strain evidence="13">9H-4</strain>
    </source>
</reference>
<evidence type="ECO:0000256" key="6">
    <source>
        <dbReference type="ARBA" id="ARBA00022723"/>
    </source>
</evidence>
<dbReference type="AlphaFoldDB" id="A0A1T4YS92"/>
<keyword evidence="10" id="KW-0411">Iron-sulfur</keyword>
<dbReference type="FunFam" id="3.30.70.20:FF:000008">
    <property type="entry name" value="Respiratory nitrate reductase beta subunit"/>
    <property type="match status" value="1"/>
</dbReference>
<dbReference type="InterPro" id="IPR017896">
    <property type="entry name" value="4Fe4S_Fe-S-bd"/>
</dbReference>
<proteinExistence type="predicted"/>
<evidence type="ECO:0000256" key="10">
    <source>
        <dbReference type="ARBA" id="ARBA00023014"/>
    </source>
</evidence>
<evidence type="ECO:0000256" key="7">
    <source>
        <dbReference type="ARBA" id="ARBA00022737"/>
    </source>
</evidence>
<evidence type="ECO:0000313" key="12">
    <source>
        <dbReference type="EMBL" id="SKB04543.1"/>
    </source>
</evidence>
<dbReference type="PANTHER" id="PTHR43518:SF1">
    <property type="entry name" value="RESPIRATORY NITRATE REDUCTASE 1 BETA CHAIN"/>
    <property type="match status" value="1"/>
</dbReference>
<dbReference type="GO" id="GO:0009325">
    <property type="term" value="C:nitrate reductase complex"/>
    <property type="evidence" value="ECO:0007669"/>
    <property type="project" value="InterPro"/>
</dbReference>
<gene>
    <name evidence="12" type="ORF">SAMN06295964_0605</name>
</gene>
<keyword evidence="6" id="KW-0479">Metal-binding</keyword>
<organism evidence="12 13">
    <name type="scientific">Aeromicrobium choanae</name>
    <dbReference type="NCBI Taxonomy" id="1736691"/>
    <lineage>
        <taxon>Bacteria</taxon>
        <taxon>Bacillati</taxon>
        <taxon>Actinomycetota</taxon>
        <taxon>Actinomycetes</taxon>
        <taxon>Propionibacteriales</taxon>
        <taxon>Nocardioidaceae</taxon>
        <taxon>Aeromicrobium</taxon>
    </lineage>
</organism>
<evidence type="ECO:0000256" key="1">
    <source>
        <dbReference type="ARBA" id="ARBA00001927"/>
    </source>
</evidence>
<protein>
    <submittedName>
        <fullName evidence="12">Respiratory nitrate reductase beta subunit</fullName>
    </submittedName>
</protein>
<accession>A0A1T4YS92</accession>
<evidence type="ECO:0000256" key="4">
    <source>
        <dbReference type="ARBA" id="ARBA00022448"/>
    </source>
</evidence>
<feature type="domain" description="4Fe-4S ferredoxin-type" evidence="11">
    <location>
        <begin position="177"/>
        <end position="208"/>
    </location>
</feature>
<dbReference type="PANTHER" id="PTHR43518">
    <property type="entry name" value="NITRATE REDUCTASE BETA SUBUNIT"/>
    <property type="match status" value="1"/>
</dbReference>
<keyword evidence="5" id="KW-0004">4Fe-4S</keyword>
<dbReference type="GO" id="GO:0030313">
    <property type="term" value="C:cell envelope"/>
    <property type="evidence" value="ECO:0007669"/>
    <property type="project" value="UniProtKB-SubCell"/>
</dbReference>
<keyword evidence="13" id="KW-1185">Reference proteome</keyword>
<evidence type="ECO:0000256" key="5">
    <source>
        <dbReference type="ARBA" id="ARBA00022485"/>
    </source>
</evidence>
<dbReference type="GO" id="GO:0016020">
    <property type="term" value="C:membrane"/>
    <property type="evidence" value="ECO:0007669"/>
    <property type="project" value="TreeGrafter"/>
</dbReference>
<sequence>MRVMAQMGMVMNLDKCIGCHTCSVTCKQAWTNRAGTEYVWFNNVETRPGQGYPRRYEDQEQWKGGWELNGRGNLVLKAGGRLRKLFGIFASPVQPELSDYYEPWTYDYSTLIDAPLGDDFPVARPKSLITGEDTKISWSANWDDNLGGTSEMGHLDPIVEKVRRESEDKIQFEFEQTFMFYLPRICEHCLNPSCMASCPSGAIYKREEDGIVLVDQDRCRGWRQCITGCPYKKIYFNHKSGKAEKCTFCYPRIEVGLPTVCAETCVGRLRYLGLFLYDADAVTDAASTPDPQDLYEAQLDLMLDPDDPEVARAAREQGIPEDWIAAARRSPVYALAKKYRVALPLHPEYRTMPMVWYVPPLSPIVDLLREQGHDAEAPATLFGAIDALRIPVEYLAELFTAGDTQVITEVLNKLAAMRSYMRDVSLGREGDASIPEAVGMTEESMYEMYRLMAIAKYEDRYVIPKAHAEQAHDLEELGCSLDFDEGPGMGGSGPFGEASGGPVPVAVETFHALKDRQEGDSLASDEQLRGRVNLLNWDGNGTPAGMFPDRGADS</sequence>
<dbReference type="GO" id="GO:0042126">
    <property type="term" value="P:nitrate metabolic process"/>
    <property type="evidence" value="ECO:0007669"/>
    <property type="project" value="InterPro"/>
</dbReference>
<dbReference type="Pfam" id="PF13247">
    <property type="entry name" value="Fer4_11"/>
    <property type="match status" value="1"/>
</dbReference>
<keyword evidence="8" id="KW-0249">Electron transport</keyword>
<dbReference type="STRING" id="1736691.SAMN06295964_0605"/>
<evidence type="ECO:0000256" key="8">
    <source>
        <dbReference type="ARBA" id="ARBA00022982"/>
    </source>
</evidence>
<keyword evidence="4" id="KW-0813">Transport</keyword>
<feature type="domain" description="4Fe-4S ferredoxin-type" evidence="11">
    <location>
        <begin position="210"/>
        <end position="239"/>
    </location>
</feature>
<dbReference type="PROSITE" id="PS51379">
    <property type="entry name" value="4FE4S_FER_2"/>
    <property type="match status" value="3"/>
</dbReference>
<comment type="subcellular location">
    <subcellularLocation>
        <location evidence="3">Cell envelope</location>
    </subcellularLocation>
</comment>
<dbReference type="SUPFAM" id="SSF54862">
    <property type="entry name" value="4Fe-4S ferredoxins"/>
    <property type="match status" value="1"/>
</dbReference>
<dbReference type="Proteomes" id="UP000191040">
    <property type="component" value="Chromosome I"/>
</dbReference>
<dbReference type="GO" id="GO:0046872">
    <property type="term" value="F:metal ion binding"/>
    <property type="evidence" value="ECO:0007669"/>
    <property type="project" value="UniProtKB-KW"/>
</dbReference>
<dbReference type="Gene3D" id="1.10.3650.10">
    <property type="entry name" value="nitrate reductase domain like"/>
    <property type="match status" value="1"/>
</dbReference>
<dbReference type="EMBL" id="LT796768">
    <property type="protein sequence ID" value="SKB04543.1"/>
    <property type="molecule type" value="Genomic_DNA"/>
</dbReference>
<evidence type="ECO:0000256" key="2">
    <source>
        <dbReference type="ARBA" id="ARBA00001966"/>
    </source>
</evidence>
<evidence type="ECO:0000256" key="3">
    <source>
        <dbReference type="ARBA" id="ARBA00004196"/>
    </source>
</evidence>
<dbReference type="InterPro" id="IPR006547">
    <property type="entry name" value="NO3_Rdtase_bsu"/>
</dbReference>
<dbReference type="NCBIfam" id="TIGR01660">
    <property type="entry name" value="narH"/>
    <property type="match status" value="1"/>
</dbReference>
<evidence type="ECO:0000256" key="9">
    <source>
        <dbReference type="ARBA" id="ARBA00023004"/>
    </source>
</evidence>
<evidence type="ECO:0000259" key="11">
    <source>
        <dbReference type="PROSITE" id="PS51379"/>
    </source>
</evidence>
<dbReference type="OrthoDB" id="9779457at2"/>
<keyword evidence="7" id="KW-0677">Repeat</keyword>
<dbReference type="InterPro" id="IPR029263">
    <property type="entry name" value="Nitr_red_bet_C"/>
</dbReference>
<comment type="cofactor">
    <cofactor evidence="1">
        <name>[3Fe-4S] cluster</name>
        <dbReference type="ChEBI" id="CHEBI:21137"/>
    </cofactor>
</comment>
<dbReference type="Pfam" id="PF14711">
    <property type="entry name" value="Nitr_red_bet_C"/>
    <property type="match status" value="1"/>
</dbReference>
<dbReference type="Gene3D" id="3.30.70.20">
    <property type="match status" value="3"/>
</dbReference>
<dbReference type="GO" id="GO:0009055">
    <property type="term" value="F:electron transfer activity"/>
    <property type="evidence" value="ECO:0007669"/>
    <property type="project" value="TreeGrafter"/>
</dbReference>
<keyword evidence="9" id="KW-0408">Iron</keyword>
<feature type="domain" description="4Fe-4S ferredoxin-type" evidence="11">
    <location>
        <begin position="7"/>
        <end position="36"/>
    </location>
</feature>
<name>A0A1T4YS92_9ACTN</name>
<dbReference type="GO" id="GO:0008940">
    <property type="term" value="F:nitrate reductase activity"/>
    <property type="evidence" value="ECO:0007669"/>
    <property type="project" value="InterPro"/>
</dbReference>